<feature type="transmembrane region" description="Helical" evidence="1">
    <location>
        <begin position="6"/>
        <end position="24"/>
    </location>
</feature>
<dbReference type="AlphaFoldDB" id="A0AAW6IHD3"/>
<accession>A0AAW6IHD3</accession>
<evidence type="ECO:0000256" key="1">
    <source>
        <dbReference type="SAM" id="Phobius"/>
    </source>
</evidence>
<keyword evidence="1" id="KW-0472">Membrane</keyword>
<comment type="caution">
    <text evidence="2">The sequence shown here is derived from an EMBL/GenBank/DDBJ whole genome shotgun (WGS) entry which is preliminary data.</text>
</comment>
<reference evidence="2" key="1">
    <citation type="submission" date="2022-10" db="EMBL/GenBank/DDBJ databases">
        <title>Human gut microbiome strain richness.</title>
        <authorList>
            <person name="Chen-Liaw A."/>
        </authorList>
    </citation>
    <scope>NUCLEOTIDE SEQUENCE</scope>
    <source>
        <strain evidence="2">RTP21484st1_H8_RTP21484_190118</strain>
    </source>
</reference>
<gene>
    <name evidence="2" type="ORF">PQ628_18875</name>
</gene>
<protein>
    <submittedName>
        <fullName evidence="2">Uncharacterized protein</fullName>
    </submittedName>
</protein>
<evidence type="ECO:0000313" key="3">
    <source>
        <dbReference type="Proteomes" id="UP001215078"/>
    </source>
</evidence>
<sequence>MNKHLTYIVPVLVLILILVIALHFTTIEKLDREAPTIIETVHKPDTVIVQIIPSFLKNTTYIYSNHQKYGNKATITDSNYTPPQKYELKRVTVELKGNIAIVGTDCYITHKILSAEYYKFSNYGDKELAILHTSKGEIRIAKVNDGLSEQYPISIKYGNFLVETPSAFIHTKLPKVYKIMN</sequence>
<keyword evidence="1" id="KW-0812">Transmembrane</keyword>
<dbReference type="EMBL" id="JAQQPO010000024">
    <property type="protein sequence ID" value="MDC7960271.1"/>
    <property type="molecule type" value="Genomic_DNA"/>
</dbReference>
<evidence type="ECO:0000313" key="2">
    <source>
        <dbReference type="EMBL" id="MDC7960271.1"/>
    </source>
</evidence>
<organism evidence="2 3">
    <name type="scientific">Bacteroides ovatus</name>
    <dbReference type="NCBI Taxonomy" id="28116"/>
    <lineage>
        <taxon>Bacteria</taxon>
        <taxon>Pseudomonadati</taxon>
        <taxon>Bacteroidota</taxon>
        <taxon>Bacteroidia</taxon>
        <taxon>Bacteroidales</taxon>
        <taxon>Bacteroidaceae</taxon>
        <taxon>Bacteroides</taxon>
    </lineage>
</organism>
<dbReference type="RefSeq" id="WP_050428301.1">
    <property type="nucleotide sequence ID" value="NZ_BAABYJ010000001.1"/>
</dbReference>
<proteinExistence type="predicted"/>
<dbReference type="Proteomes" id="UP001215078">
    <property type="component" value="Unassembled WGS sequence"/>
</dbReference>
<name>A0AAW6IHD3_BACOV</name>
<keyword evidence="1" id="KW-1133">Transmembrane helix</keyword>